<reference evidence="11 12" key="1">
    <citation type="submission" date="2025-05" db="UniProtKB">
        <authorList>
            <consortium name="RefSeq"/>
        </authorList>
    </citation>
    <scope>IDENTIFICATION</scope>
    <source>
        <tissue evidence="11 12">Whole Larva</tissue>
    </source>
</reference>
<evidence type="ECO:0000313" key="11">
    <source>
        <dbReference type="RefSeq" id="XP_017780147.1"/>
    </source>
</evidence>
<dbReference type="Pfam" id="PF24882">
    <property type="entry name" value="WHD_ORC2"/>
    <property type="match status" value="1"/>
</dbReference>
<gene>
    <name evidence="11 12" type="primary">LOC108565279</name>
</gene>
<feature type="domain" description="Origin recognition complex subunit 2 winged-helix" evidence="9">
    <location>
        <begin position="465"/>
        <end position="521"/>
    </location>
</feature>
<feature type="compositionally biased region" description="Basic residues" evidence="7">
    <location>
        <begin position="99"/>
        <end position="109"/>
    </location>
</feature>
<dbReference type="PANTHER" id="PTHR14052">
    <property type="entry name" value="ORIGIN RECOGNITION COMPLEX SUBUNIT 2"/>
    <property type="match status" value="1"/>
</dbReference>
<accession>A0ABM1MZZ7</accession>
<evidence type="ECO:0000256" key="4">
    <source>
        <dbReference type="ARBA" id="ARBA00022705"/>
    </source>
</evidence>
<evidence type="ECO:0000313" key="10">
    <source>
        <dbReference type="Proteomes" id="UP000695000"/>
    </source>
</evidence>
<dbReference type="PANTHER" id="PTHR14052:SF0">
    <property type="entry name" value="ORIGIN RECOGNITION COMPLEX SUBUNIT 2"/>
    <property type="match status" value="1"/>
</dbReference>
<name>A0ABM1MZZ7_NICVS</name>
<evidence type="ECO:0000259" key="9">
    <source>
        <dbReference type="Pfam" id="PF24882"/>
    </source>
</evidence>
<proteinExistence type="inferred from homology"/>
<evidence type="ECO:0000256" key="2">
    <source>
        <dbReference type="ARBA" id="ARBA00007421"/>
    </source>
</evidence>
<feature type="compositionally biased region" description="Basic and acidic residues" evidence="7">
    <location>
        <begin position="80"/>
        <end position="93"/>
    </location>
</feature>
<feature type="region of interest" description="Disordered" evidence="7">
    <location>
        <begin position="80"/>
        <end position="169"/>
    </location>
</feature>
<evidence type="ECO:0000313" key="12">
    <source>
        <dbReference type="RefSeq" id="XP_017780148.1"/>
    </source>
</evidence>
<organism evidence="10 11">
    <name type="scientific">Nicrophorus vespilloides</name>
    <name type="common">Boreal carrion beetle</name>
    <dbReference type="NCBI Taxonomy" id="110193"/>
    <lineage>
        <taxon>Eukaryota</taxon>
        <taxon>Metazoa</taxon>
        <taxon>Ecdysozoa</taxon>
        <taxon>Arthropoda</taxon>
        <taxon>Hexapoda</taxon>
        <taxon>Insecta</taxon>
        <taxon>Pterygota</taxon>
        <taxon>Neoptera</taxon>
        <taxon>Endopterygota</taxon>
        <taxon>Coleoptera</taxon>
        <taxon>Polyphaga</taxon>
        <taxon>Staphyliniformia</taxon>
        <taxon>Silphidae</taxon>
        <taxon>Nicrophorinae</taxon>
        <taxon>Nicrophorus</taxon>
    </lineage>
</organism>
<comment type="subunit">
    <text evidence="6">Component of the origin recognition complex (ORC).</text>
</comment>
<sequence>MDDEVLPSSVSPRKSTRNRKSTQKGVAFEIELQRKMEKNQQQIDEEDDDEFSGEEIQIEDTVASNVALAGKDIYSFDRVKKLERLETPKKENTKSIPKTPHHLRKRIGKGIKSSIAEDFSSDGGEAYENTASDYSASESESSNSDSSEDVDVEDISDGGGETVKAPAMKGLVARIQKESGSRTSKKSTSEYVIRTEEYFSNNATKKSTTSNHTLSKLKTPRLNQEELQRLLKKTAVSEEHRSSICNFGEECKDNFNRWICLLHENFNLLFYGLGSKRNVLHEFHELVLKDQPVLVVNGFFPSLTLKDILDAITHDMLQMQGESFANVFSNCEAIVDAFAEIPDQHLYLLVHNIDGDMLRNHKAQAALAMLASARNIHLVASIDHINAPLVWDHNKLSKFNFVWWDCTSFLPYTDETSFESSMMVQRTGNLALSSLRNVFLSLTSNAKGIYKLILKYQLDHNTSQYYQGLLFKDLYWSCREAFLVSSDLVLRAQLTEFVDHKMVKLKRSADGAEYLIIPIATNLLQQFSNEQT</sequence>
<evidence type="ECO:0000256" key="1">
    <source>
        <dbReference type="ARBA" id="ARBA00004123"/>
    </source>
</evidence>
<dbReference type="InterPro" id="IPR056773">
    <property type="entry name" value="WHD_ORC2"/>
</dbReference>
<comment type="subcellular location">
    <subcellularLocation>
        <location evidence="1 6">Nucleus</location>
    </subcellularLocation>
</comment>
<feature type="compositionally biased region" description="Low complexity" evidence="7">
    <location>
        <begin position="132"/>
        <end position="145"/>
    </location>
</feature>
<feature type="compositionally biased region" description="Acidic residues" evidence="7">
    <location>
        <begin position="146"/>
        <end position="156"/>
    </location>
</feature>
<dbReference type="RefSeq" id="XP_017780148.1">
    <property type="nucleotide sequence ID" value="XM_017924659.1"/>
</dbReference>
<feature type="domain" description="Origin recognition complex subunit 2 RecA-like" evidence="8">
    <location>
        <begin position="249"/>
        <end position="406"/>
    </location>
</feature>
<feature type="region of interest" description="Disordered" evidence="7">
    <location>
        <begin position="1"/>
        <end position="25"/>
    </location>
</feature>
<keyword evidence="4 6" id="KW-0235">DNA replication</keyword>
<dbReference type="Pfam" id="PF04084">
    <property type="entry name" value="RecA-like_ORC2"/>
    <property type="match status" value="1"/>
</dbReference>
<dbReference type="GeneID" id="108565279"/>
<dbReference type="InterPro" id="IPR056772">
    <property type="entry name" value="RecA-like_ORC2"/>
</dbReference>
<comment type="function">
    <text evidence="6">Component of the origin recognition complex (ORC) that binds origins of replication. DNA-binding is ATP-dependent. ORC is required to assemble the pre-replication complex necessary to initiate DNA replication.</text>
</comment>
<evidence type="ECO:0000256" key="6">
    <source>
        <dbReference type="RuleBase" id="RU368084"/>
    </source>
</evidence>
<evidence type="ECO:0000259" key="8">
    <source>
        <dbReference type="Pfam" id="PF04084"/>
    </source>
</evidence>
<dbReference type="InterPro" id="IPR007220">
    <property type="entry name" value="ORC2"/>
</dbReference>
<dbReference type="Proteomes" id="UP000695000">
    <property type="component" value="Unplaced"/>
</dbReference>
<comment type="similarity">
    <text evidence="2 6">Belongs to the ORC2 family.</text>
</comment>
<protein>
    <recommendedName>
        <fullName evidence="3 6">Origin recognition complex subunit 2</fullName>
    </recommendedName>
</protein>
<evidence type="ECO:0000256" key="7">
    <source>
        <dbReference type="SAM" id="MobiDB-lite"/>
    </source>
</evidence>
<dbReference type="RefSeq" id="XP_017780147.1">
    <property type="nucleotide sequence ID" value="XM_017924658.1"/>
</dbReference>
<keyword evidence="10" id="KW-1185">Reference proteome</keyword>
<evidence type="ECO:0000256" key="5">
    <source>
        <dbReference type="ARBA" id="ARBA00023242"/>
    </source>
</evidence>
<evidence type="ECO:0000256" key="3">
    <source>
        <dbReference type="ARBA" id="ARBA00019080"/>
    </source>
</evidence>
<keyword evidence="5 6" id="KW-0539">Nucleus</keyword>